<dbReference type="AlphaFoldDB" id="A0A1G7AI88"/>
<gene>
    <name evidence="2" type="ORF">SAMN04488105_101169</name>
</gene>
<evidence type="ECO:0000313" key="3">
    <source>
        <dbReference type="Proteomes" id="UP000198994"/>
    </source>
</evidence>
<feature type="transmembrane region" description="Helical" evidence="1">
    <location>
        <begin position="84"/>
        <end position="102"/>
    </location>
</feature>
<dbReference type="Proteomes" id="UP000198994">
    <property type="component" value="Unassembled WGS sequence"/>
</dbReference>
<keyword evidence="1" id="KW-0472">Membrane</keyword>
<protein>
    <submittedName>
        <fullName evidence="2">Uncharacterized protein</fullName>
    </submittedName>
</protein>
<keyword evidence="1" id="KW-0812">Transmembrane</keyword>
<evidence type="ECO:0000256" key="1">
    <source>
        <dbReference type="SAM" id="Phobius"/>
    </source>
</evidence>
<dbReference type="EMBL" id="FNAV01000001">
    <property type="protein sequence ID" value="SDE14531.1"/>
    <property type="molecule type" value="Genomic_DNA"/>
</dbReference>
<organism evidence="2 3">
    <name type="scientific">Salipiger thiooxidans</name>
    <dbReference type="NCBI Taxonomy" id="282683"/>
    <lineage>
        <taxon>Bacteria</taxon>
        <taxon>Pseudomonadati</taxon>
        <taxon>Pseudomonadota</taxon>
        <taxon>Alphaproteobacteria</taxon>
        <taxon>Rhodobacterales</taxon>
        <taxon>Roseobacteraceae</taxon>
        <taxon>Salipiger</taxon>
    </lineage>
</organism>
<reference evidence="3" key="1">
    <citation type="submission" date="2016-10" db="EMBL/GenBank/DDBJ databases">
        <authorList>
            <person name="Varghese N."/>
            <person name="Submissions S."/>
        </authorList>
    </citation>
    <scope>NUCLEOTIDE SEQUENCE [LARGE SCALE GENOMIC DNA]</scope>
    <source>
        <strain evidence="3">DSM 10146</strain>
    </source>
</reference>
<dbReference type="RefSeq" id="WP_089954281.1">
    <property type="nucleotide sequence ID" value="NZ_FNAV01000001.1"/>
</dbReference>
<name>A0A1G7AI88_9RHOB</name>
<evidence type="ECO:0000313" key="2">
    <source>
        <dbReference type="EMBL" id="SDE14531.1"/>
    </source>
</evidence>
<dbReference type="OrthoDB" id="5702699at2"/>
<keyword evidence="3" id="KW-1185">Reference proteome</keyword>
<sequence length="191" mass="19822">MNRDDRLLACMQSRLSPAARVAFEDELAREPGLRAERAAMRAAADALGATPVPEGARSTGRARLSDSIEADRAPRAANDNRGLALLRVAGIVAATVVVWQFVVVPQLPGPETGGFVPASEIVATPTLLVAFTDDATLVEITALLRETGAKLVDGPSAPGLYTLGFTDAAALEAAEAALGARPELVITVSRP</sequence>
<keyword evidence="1" id="KW-1133">Transmembrane helix</keyword>
<accession>A0A1G7AI88</accession>
<proteinExistence type="predicted"/>
<dbReference type="STRING" id="282683.SAMN04488105_101169"/>